<dbReference type="InterPro" id="IPR025233">
    <property type="entry name" value="DUF4176"/>
</dbReference>
<dbReference type="Pfam" id="PF13780">
    <property type="entry name" value="DUF4176"/>
    <property type="match status" value="1"/>
</dbReference>
<dbReference type="AlphaFoldDB" id="A0AB73PKA3"/>
<protein>
    <recommendedName>
        <fullName evidence="4">DUF4176 domain-containing protein</fullName>
    </recommendedName>
</protein>
<gene>
    <name evidence="2" type="ORF">A5804_000073</name>
</gene>
<evidence type="ECO:0000313" key="2">
    <source>
        <dbReference type="EMBL" id="OTN98590.1"/>
    </source>
</evidence>
<reference evidence="2 3" key="1">
    <citation type="submission" date="2017-05" db="EMBL/GenBank/DDBJ databases">
        <title>The Genome Sequence of Enterococcus faecium 6F2_DIV0138.</title>
        <authorList>
            <consortium name="The Broad Institute Genomics Platform"/>
            <consortium name="The Broad Institute Genomic Center for Infectious Diseases"/>
            <person name="Earl A."/>
            <person name="Manson A."/>
            <person name="Schwartman J."/>
            <person name="Gilmore M."/>
            <person name="Abouelleil A."/>
            <person name="Cao P."/>
            <person name="Chapman S."/>
            <person name="Cusick C."/>
            <person name="Shea T."/>
            <person name="Young S."/>
            <person name="Neafsey D."/>
            <person name="Nusbaum C."/>
            <person name="Birren B."/>
        </authorList>
    </citation>
    <scope>NUCLEOTIDE SEQUENCE [LARGE SCALE GENOMIC DNA]</scope>
    <source>
        <strain evidence="2 3">6F2_DIV0138</strain>
    </source>
</reference>
<sequence>MSLELKGKFLPLGSMLQLKETEDDSLLYFIVARAIARNNIGEIVPRYKVAPHPYGDTPNQEVFSIDATQIVKVLFEGYENNKDVEFVENMFERMTNTLEQSNSKANSSPMNVKNPQEEELENLRKDPFYKFRK</sequence>
<comment type="caution">
    <text evidence="2">The sequence shown here is derived from an EMBL/GenBank/DDBJ whole genome shotgun (WGS) entry which is preliminary data.</text>
</comment>
<evidence type="ECO:0008006" key="4">
    <source>
        <dbReference type="Google" id="ProtNLM"/>
    </source>
</evidence>
<evidence type="ECO:0000256" key="1">
    <source>
        <dbReference type="SAM" id="MobiDB-lite"/>
    </source>
</evidence>
<proteinExistence type="predicted"/>
<evidence type="ECO:0000313" key="3">
    <source>
        <dbReference type="Proteomes" id="UP000194737"/>
    </source>
</evidence>
<dbReference type="Proteomes" id="UP000194737">
    <property type="component" value="Unassembled WGS sequence"/>
</dbReference>
<organism evidence="2 3">
    <name type="scientific">Enterococcus faecium</name>
    <name type="common">Streptococcus faecium</name>
    <dbReference type="NCBI Taxonomy" id="1352"/>
    <lineage>
        <taxon>Bacteria</taxon>
        <taxon>Bacillati</taxon>
        <taxon>Bacillota</taxon>
        <taxon>Bacilli</taxon>
        <taxon>Lactobacillales</taxon>
        <taxon>Enterococcaceae</taxon>
        <taxon>Enterococcus</taxon>
    </lineage>
</organism>
<dbReference type="EMBL" id="NGLB01000001">
    <property type="protein sequence ID" value="OTN98590.1"/>
    <property type="molecule type" value="Genomic_DNA"/>
</dbReference>
<feature type="compositionally biased region" description="Basic and acidic residues" evidence="1">
    <location>
        <begin position="121"/>
        <end position="133"/>
    </location>
</feature>
<feature type="compositionally biased region" description="Polar residues" evidence="1">
    <location>
        <begin position="97"/>
        <end position="114"/>
    </location>
</feature>
<feature type="region of interest" description="Disordered" evidence="1">
    <location>
        <begin position="97"/>
        <end position="133"/>
    </location>
</feature>
<dbReference type="RefSeq" id="WP_086324329.1">
    <property type="nucleotide sequence ID" value="NZ_NGLB01000001.1"/>
</dbReference>
<accession>A0AB73PKA3</accession>
<name>A0AB73PKA3_ENTFC</name>